<keyword evidence="1" id="KW-1133">Transmembrane helix</keyword>
<feature type="domain" description="LysM" evidence="2">
    <location>
        <begin position="120"/>
        <end position="166"/>
    </location>
</feature>
<dbReference type="Pfam" id="PF01476">
    <property type="entry name" value="LysM"/>
    <property type="match status" value="1"/>
</dbReference>
<keyword evidence="4" id="KW-1185">Reference proteome</keyword>
<keyword evidence="1" id="KW-0472">Membrane</keyword>
<feature type="transmembrane region" description="Helical" evidence="1">
    <location>
        <begin position="82"/>
        <end position="101"/>
    </location>
</feature>
<organism evidence="3 4">
    <name type="scientific">Zopfia rhizophila CBS 207.26</name>
    <dbReference type="NCBI Taxonomy" id="1314779"/>
    <lineage>
        <taxon>Eukaryota</taxon>
        <taxon>Fungi</taxon>
        <taxon>Dikarya</taxon>
        <taxon>Ascomycota</taxon>
        <taxon>Pezizomycotina</taxon>
        <taxon>Dothideomycetes</taxon>
        <taxon>Dothideomycetes incertae sedis</taxon>
        <taxon>Zopfiaceae</taxon>
        <taxon>Zopfia</taxon>
    </lineage>
</organism>
<sequence length="169" mass="18708">MGRWADLDSDEHRLPEGFTRVGYDADSQTYTYQDSSGRTWEGEEGNRYGQLHPVGSRREPSAEEISAHNARLKEGNKESVRMMLPFALLVLVFMLLLFKFINGGAGADDKVQVHCAESYTAYEIRKGDTCWGVAKAYGLGVDDLLELKGNEGVDCDKLGVGQQVCVPEV</sequence>
<dbReference type="PROSITE" id="PS51782">
    <property type="entry name" value="LYSM"/>
    <property type="match status" value="1"/>
</dbReference>
<dbReference type="Proteomes" id="UP000800200">
    <property type="component" value="Unassembled WGS sequence"/>
</dbReference>
<dbReference type="SMART" id="SM00257">
    <property type="entry name" value="LysM"/>
    <property type="match status" value="1"/>
</dbReference>
<dbReference type="InterPro" id="IPR018392">
    <property type="entry name" value="LysM"/>
</dbReference>
<accession>A0A6A6DYC8</accession>
<dbReference type="OrthoDB" id="2107166at2759"/>
<proteinExistence type="predicted"/>
<evidence type="ECO:0000259" key="2">
    <source>
        <dbReference type="PROSITE" id="PS51782"/>
    </source>
</evidence>
<protein>
    <submittedName>
        <fullName evidence="3">Carbohydrate-binding module family 50 protein</fullName>
    </submittedName>
</protein>
<evidence type="ECO:0000256" key="1">
    <source>
        <dbReference type="SAM" id="Phobius"/>
    </source>
</evidence>
<dbReference type="AlphaFoldDB" id="A0A6A6DYC8"/>
<dbReference type="InterPro" id="IPR036779">
    <property type="entry name" value="LysM_dom_sf"/>
</dbReference>
<dbReference type="EMBL" id="ML994644">
    <property type="protein sequence ID" value="KAF2183208.1"/>
    <property type="molecule type" value="Genomic_DNA"/>
</dbReference>
<dbReference type="CDD" id="cd00118">
    <property type="entry name" value="LysM"/>
    <property type="match status" value="1"/>
</dbReference>
<dbReference type="Gene3D" id="3.10.350.10">
    <property type="entry name" value="LysM domain"/>
    <property type="match status" value="1"/>
</dbReference>
<evidence type="ECO:0000313" key="4">
    <source>
        <dbReference type="Proteomes" id="UP000800200"/>
    </source>
</evidence>
<gene>
    <name evidence="3" type="ORF">K469DRAFT_711172</name>
</gene>
<name>A0A6A6DYC8_9PEZI</name>
<evidence type="ECO:0000313" key="3">
    <source>
        <dbReference type="EMBL" id="KAF2183208.1"/>
    </source>
</evidence>
<keyword evidence="1" id="KW-0812">Transmembrane</keyword>
<reference evidence="3" key="1">
    <citation type="journal article" date="2020" name="Stud. Mycol.">
        <title>101 Dothideomycetes genomes: a test case for predicting lifestyles and emergence of pathogens.</title>
        <authorList>
            <person name="Haridas S."/>
            <person name="Albert R."/>
            <person name="Binder M."/>
            <person name="Bloem J."/>
            <person name="Labutti K."/>
            <person name="Salamov A."/>
            <person name="Andreopoulos B."/>
            <person name="Baker S."/>
            <person name="Barry K."/>
            <person name="Bills G."/>
            <person name="Bluhm B."/>
            <person name="Cannon C."/>
            <person name="Castanera R."/>
            <person name="Culley D."/>
            <person name="Daum C."/>
            <person name="Ezra D."/>
            <person name="Gonzalez J."/>
            <person name="Henrissat B."/>
            <person name="Kuo A."/>
            <person name="Liang C."/>
            <person name="Lipzen A."/>
            <person name="Lutzoni F."/>
            <person name="Magnuson J."/>
            <person name="Mondo S."/>
            <person name="Nolan M."/>
            <person name="Ohm R."/>
            <person name="Pangilinan J."/>
            <person name="Park H.-J."/>
            <person name="Ramirez L."/>
            <person name="Alfaro M."/>
            <person name="Sun H."/>
            <person name="Tritt A."/>
            <person name="Yoshinaga Y."/>
            <person name="Zwiers L.-H."/>
            <person name="Turgeon B."/>
            <person name="Goodwin S."/>
            <person name="Spatafora J."/>
            <person name="Crous P."/>
            <person name="Grigoriev I."/>
        </authorList>
    </citation>
    <scope>NUCLEOTIDE SEQUENCE</scope>
    <source>
        <strain evidence="3">CBS 207.26</strain>
    </source>
</reference>
<dbReference type="SUPFAM" id="SSF54106">
    <property type="entry name" value="LysM domain"/>
    <property type="match status" value="1"/>
</dbReference>